<dbReference type="InParanoid" id="A0A2P6NGM9"/>
<reference evidence="2 3" key="1">
    <citation type="journal article" date="2018" name="Genome Biol. Evol.">
        <title>Multiple Roots of Fruiting Body Formation in Amoebozoa.</title>
        <authorList>
            <person name="Hillmann F."/>
            <person name="Forbes G."/>
            <person name="Novohradska S."/>
            <person name="Ferling I."/>
            <person name="Riege K."/>
            <person name="Groth M."/>
            <person name="Westermann M."/>
            <person name="Marz M."/>
            <person name="Spaller T."/>
            <person name="Winckler T."/>
            <person name="Schaap P."/>
            <person name="Glockner G."/>
        </authorList>
    </citation>
    <scope>NUCLEOTIDE SEQUENCE [LARGE SCALE GENOMIC DNA]</scope>
    <source>
        <strain evidence="2 3">Jena</strain>
    </source>
</reference>
<accession>A0A2P6NGM9</accession>
<dbReference type="Proteomes" id="UP000241769">
    <property type="component" value="Unassembled WGS sequence"/>
</dbReference>
<evidence type="ECO:0000313" key="2">
    <source>
        <dbReference type="EMBL" id="PRP83107.1"/>
    </source>
</evidence>
<evidence type="ECO:0000313" key="3">
    <source>
        <dbReference type="Proteomes" id="UP000241769"/>
    </source>
</evidence>
<proteinExistence type="predicted"/>
<evidence type="ECO:0000256" key="1">
    <source>
        <dbReference type="SAM" id="MobiDB-lite"/>
    </source>
</evidence>
<organism evidence="2 3">
    <name type="scientific">Planoprotostelium fungivorum</name>
    <dbReference type="NCBI Taxonomy" id="1890364"/>
    <lineage>
        <taxon>Eukaryota</taxon>
        <taxon>Amoebozoa</taxon>
        <taxon>Evosea</taxon>
        <taxon>Variosea</taxon>
        <taxon>Cavosteliida</taxon>
        <taxon>Cavosteliaceae</taxon>
        <taxon>Planoprotostelium</taxon>
    </lineage>
</organism>
<keyword evidence="3" id="KW-1185">Reference proteome</keyword>
<dbReference type="AlphaFoldDB" id="A0A2P6NGM9"/>
<name>A0A2P6NGM9_9EUKA</name>
<gene>
    <name evidence="2" type="ORF">PROFUN_09786</name>
</gene>
<feature type="region of interest" description="Disordered" evidence="1">
    <location>
        <begin position="151"/>
        <end position="175"/>
    </location>
</feature>
<dbReference type="EMBL" id="MDYQ01000089">
    <property type="protein sequence ID" value="PRP83107.1"/>
    <property type="molecule type" value="Genomic_DNA"/>
</dbReference>
<protein>
    <submittedName>
        <fullName evidence="2">Uncharacterized protein</fullName>
    </submittedName>
</protein>
<comment type="caution">
    <text evidence="2">The sequence shown here is derived from an EMBL/GenBank/DDBJ whole genome shotgun (WGS) entry which is preliminary data.</text>
</comment>
<sequence>MPLCPILCILVERDFQARNDIKWRMHEYFSADIPRNLTIASRAPSWLAPSDRDVGFNTIPASTSREIRRPCYSSFLEALRAFDDDFLLVIYLPLADNLLHECWFNGGTSRNVRLHLPMNTRLAPDHRPPVGLTNRWSSTTAHGMDRSCAFAQENERPLPGKFKRRNQQRPPIRQE</sequence>